<dbReference type="RefSeq" id="WP_315732359.1">
    <property type="nucleotide sequence ID" value="NZ_JAVYII010000003.1"/>
</dbReference>
<keyword evidence="2" id="KW-1185">Reference proteome</keyword>
<dbReference type="EMBL" id="JAVYII010000003">
    <property type="protein sequence ID" value="MDT9592927.1"/>
    <property type="molecule type" value="Genomic_DNA"/>
</dbReference>
<sequence>MSPRRLLLVLFPVVLLGALLVAARAGLLGATAEDAAGGTPWTDVETMPGVVDVEVERWSEEDPAVGPFYFRYAIAMADDASAGQIVDVVDRAFAEGEWVGAKEITVWRESAGAARPLLRYSGDVSEPVPGLRERIGDAERATSALDAVLGEGGHVAVDRFGQLAVALDSARDPAAVTAFLDEVAQHPDLSAVERWEVAYSAEAVPVLRTDEGVTTELRAVWSELAALQAADDLVVDVSLHVGPAPGLRPADPARRGEIATGAVLVVPGVDSAEDLDLDRHGDVVLPSVEPFLDLVAQLPPGTRFDATTDRTFLSAVVGGRGETWEGLDQRWNAAAEAYLAER</sequence>
<accession>A0ABU3PUM1</accession>
<gene>
    <name evidence="1" type="ORF">RDV89_07595</name>
</gene>
<organism evidence="1 2">
    <name type="scientific">Nocardioides imazamoxiresistens</name>
    <dbReference type="NCBI Taxonomy" id="3231893"/>
    <lineage>
        <taxon>Bacteria</taxon>
        <taxon>Bacillati</taxon>
        <taxon>Actinomycetota</taxon>
        <taxon>Actinomycetes</taxon>
        <taxon>Propionibacteriales</taxon>
        <taxon>Nocardioidaceae</taxon>
        <taxon>Nocardioides</taxon>
    </lineage>
</organism>
<dbReference type="Proteomes" id="UP001268542">
    <property type="component" value="Unassembled WGS sequence"/>
</dbReference>
<name>A0ABU3PUM1_9ACTN</name>
<evidence type="ECO:0000313" key="1">
    <source>
        <dbReference type="EMBL" id="MDT9592927.1"/>
    </source>
</evidence>
<protein>
    <submittedName>
        <fullName evidence="1">Uncharacterized protein</fullName>
    </submittedName>
</protein>
<comment type="caution">
    <text evidence="1">The sequence shown here is derived from an EMBL/GenBank/DDBJ whole genome shotgun (WGS) entry which is preliminary data.</text>
</comment>
<proteinExistence type="predicted"/>
<evidence type="ECO:0000313" key="2">
    <source>
        <dbReference type="Proteomes" id="UP001268542"/>
    </source>
</evidence>
<reference evidence="1 2" key="1">
    <citation type="submission" date="2023-08" db="EMBL/GenBank/DDBJ databases">
        <title>Nocardioides seae sp. nov., a bacterium isolated from a soil.</title>
        <authorList>
            <person name="Wang X."/>
        </authorList>
    </citation>
    <scope>NUCLEOTIDE SEQUENCE [LARGE SCALE GENOMIC DNA]</scope>
    <source>
        <strain evidence="1 2">YZH12</strain>
    </source>
</reference>